<dbReference type="Proteomes" id="UP000486903">
    <property type="component" value="Unassembled WGS sequence"/>
</dbReference>
<accession>A0A6B4JI93</accession>
<sequence>MFEELINKYLPIPIHIFELMGIIVISIGAFTAFYHYLKSLIDKKHFPIKYQFANSMALGLEFKLSAEILKTVLIRTFMELAIIGSIILLRLFMTVIINWEMKQEKK</sequence>
<gene>
    <name evidence="1" type="ORF">FDG31_15800</name>
</gene>
<organism evidence="1 2">
    <name type="scientific">Clostridium botulinum</name>
    <dbReference type="NCBI Taxonomy" id="1491"/>
    <lineage>
        <taxon>Bacteria</taxon>
        <taxon>Bacillati</taxon>
        <taxon>Bacillota</taxon>
        <taxon>Clostridia</taxon>
        <taxon>Eubacteriales</taxon>
        <taxon>Clostridiaceae</taxon>
        <taxon>Clostridium</taxon>
    </lineage>
</organism>
<dbReference type="InterPro" id="IPR012427">
    <property type="entry name" value="DUF1622"/>
</dbReference>
<proteinExistence type="predicted"/>
<dbReference type="PANTHER" id="PTHR38468:SF1">
    <property type="entry name" value="SLL0939 PROTEIN"/>
    <property type="match status" value="1"/>
</dbReference>
<dbReference type="EMBL" id="SXFB01000017">
    <property type="protein sequence ID" value="NFV27596.1"/>
    <property type="molecule type" value="Genomic_DNA"/>
</dbReference>
<name>A0A6B4JI93_CLOBO</name>
<reference evidence="1 2" key="1">
    <citation type="submission" date="2019-04" db="EMBL/GenBank/DDBJ databases">
        <title>Genome sequencing of Clostridium botulinum Groups I-IV and Clostridium butyricum.</title>
        <authorList>
            <person name="Brunt J."/>
            <person name="Van Vliet A.H.M."/>
            <person name="Stringer S.C."/>
            <person name="Carter A.T."/>
            <person name="Peck M.W."/>
        </authorList>
    </citation>
    <scope>NUCLEOTIDE SEQUENCE [LARGE SCALE GENOMIC DNA]</scope>
    <source>
        <strain evidence="1 2">BL81</strain>
    </source>
</reference>
<comment type="caution">
    <text evidence="1">The sequence shown here is derived from an EMBL/GenBank/DDBJ whole genome shotgun (WGS) entry which is preliminary data.</text>
</comment>
<evidence type="ECO:0000313" key="2">
    <source>
        <dbReference type="Proteomes" id="UP000486903"/>
    </source>
</evidence>
<dbReference type="PANTHER" id="PTHR38468">
    <property type="entry name" value="SLL0939 PROTEIN"/>
    <property type="match status" value="1"/>
</dbReference>
<dbReference type="AlphaFoldDB" id="A0A6B4JI93"/>
<dbReference type="Pfam" id="PF07784">
    <property type="entry name" value="DUF1622"/>
    <property type="match status" value="1"/>
</dbReference>
<evidence type="ECO:0000313" key="1">
    <source>
        <dbReference type="EMBL" id="NFV27596.1"/>
    </source>
</evidence>
<protein>
    <submittedName>
        <fullName evidence="1">DUF1622 domain-containing protein</fullName>
    </submittedName>
</protein>
<dbReference type="RefSeq" id="WP_003371260.1">
    <property type="nucleotide sequence ID" value="NZ_JACBBA010000001.1"/>
</dbReference>